<name>A0A7C1E556_9CREN</name>
<organism evidence="13">
    <name type="scientific">Fervidicoccus fontis</name>
    <dbReference type="NCBI Taxonomy" id="683846"/>
    <lineage>
        <taxon>Archaea</taxon>
        <taxon>Thermoproteota</taxon>
        <taxon>Thermoprotei</taxon>
        <taxon>Fervidicoccales</taxon>
        <taxon>Fervidicoccaceae</taxon>
        <taxon>Fervidicoccus</taxon>
    </lineage>
</organism>
<evidence type="ECO:0000256" key="1">
    <source>
        <dbReference type="ARBA" id="ARBA00004496"/>
    </source>
</evidence>
<dbReference type="SUPFAM" id="SSF53633">
    <property type="entry name" value="Carbamate kinase-like"/>
    <property type="match status" value="1"/>
</dbReference>
<dbReference type="InterPro" id="IPR001048">
    <property type="entry name" value="Asp/Glu/Uridylate_kinase"/>
</dbReference>
<keyword evidence="5 11" id="KW-0808">Transferase</keyword>
<dbReference type="GO" id="GO:0006225">
    <property type="term" value="P:UDP biosynthetic process"/>
    <property type="evidence" value="ECO:0007669"/>
    <property type="project" value="TreeGrafter"/>
</dbReference>
<dbReference type="NCBIfam" id="TIGR02076">
    <property type="entry name" value="pyrH_arch"/>
    <property type="match status" value="1"/>
</dbReference>
<keyword evidence="7 11" id="KW-0418">Kinase</keyword>
<dbReference type="Pfam" id="PF00696">
    <property type="entry name" value="AA_kinase"/>
    <property type="match status" value="1"/>
</dbReference>
<evidence type="ECO:0000313" key="13">
    <source>
        <dbReference type="EMBL" id="HDS11014.1"/>
    </source>
</evidence>
<comment type="subcellular location">
    <subcellularLocation>
        <location evidence="1 11">Cytoplasm</location>
    </subcellularLocation>
</comment>
<evidence type="ECO:0000256" key="3">
    <source>
        <dbReference type="ARBA" id="ARBA00007614"/>
    </source>
</evidence>
<dbReference type="Gene3D" id="3.40.1160.10">
    <property type="entry name" value="Acetylglutamate kinase-like"/>
    <property type="match status" value="1"/>
</dbReference>
<dbReference type="PIRSF" id="PIRSF005650">
    <property type="entry name" value="Uridylate_kin"/>
    <property type="match status" value="1"/>
</dbReference>
<evidence type="ECO:0000256" key="11">
    <source>
        <dbReference type="HAMAP-Rule" id="MF_01220"/>
    </source>
</evidence>
<feature type="binding site" evidence="11">
    <location>
        <position position="151"/>
    </location>
    <ligand>
        <name>ATP</name>
        <dbReference type="ChEBI" id="CHEBI:30616"/>
    </ligand>
</feature>
<dbReference type="InterPro" id="IPR011817">
    <property type="entry name" value="Uridylate_kinase"/>
</dbReference>
<keyword evidence="9 11" id="KW-0665">Pyrimidine biosynthesis</keyword>
<evidence type="ECO:0000259" key="12">
    <source>
        <dbReference type="Pfam" id="PF00696"/>
    </source>
</evidence>
<keyword evidence="6 11" id="KW-0547">Nucleotide-binding</keyword>
<feature type="binding site" evidence="11">
    <location>
        <position position="69"/>
    </location>
    <ligand>
        <name>UMP</name>
        <dbReference type="ChEBI" id="CHEBI:57865"/>
    </ligand>
</feature>
<feature type="binding site" evidence="11">
    <location>
        <position position="48"/>
    </location>
    <ligand>
        <name>ATP</name>
        <dbReference type="ChEBI" id="CHEBI:30616"/>
    </ligand>
</feature>
<dbReference type="GO" id="GO:0005737">
    <property type="term" value="C:cytoplasm"/>
    <property type="evidence" value="ECO:0007669"/>
    <property type="project" value="UniProtKB-SubCell"/>
</dbReference>
<reference evidence="13" key="1">
    <citation type="journal article" date="2020" name="mSystems">
        <title>Genome- and Community-Level Interaction Insights into Carbon Utilization and Element Cycling Functions of Hydrothermarchaeota in Hydrothermal Sediment.</title>
        <authorList>
            <person name="Zhou Z."/>
            <person name="Liu Y."/>
            <person name="Xu W."/>
            <person name="Pan J."/>
            <person name="Luo Z.H."/>
            <person name="Li M."/>
        </authorList>
    </citation>
    <scope>NUCLEOTIDE SEQUENCE [LARGE SCALE GENOMIC DNA]</scope>
    <source>
        <strain evidence="13">SpSt-123</strain>
    </source>
</reference>
<evidence type="ECO:0000256" key="7">
    <source>
        <dbReference type="ARBA" id="ARBA00022777"/>
    </source>
</evidence>
<dbReference type="EMBL" id="DSDY01000161">
    <property type="protein sequence ID" value="HDS11014.1"/>
    <property type="molecule type" value="Genomic_DNA"/>
</dbReference>
<comment type="caution">
    <text evidence="13">The sequence shown here is derived from an EMBL/GenBank/DDBJ whole genome shotgun (WGS) entry which is preliminary data.</text>
</comment>
<evidence type="ECO:0000256" key="2">
    <source>
        <dbReference type="ARBA" id="ARBA00004791"/>
    </source>
</evidence>
<dbReference type="InterPro" id="IPR011818">
    <property type="entry name" value="Uridylate_kinase_arch/spir"/>
</dbReference>
<dbReference type="PANTHER" id="PTHR42833">
    <property type="entry name" value="URIDYLATE KINASE"/>
    <property type="match status" value="1"/>
</dbReference>
<feature type="domain" description="Aspartate/glutamate/uridylate kinase" evidence="12">
    <location>
        <begin position="5"/>
        <end position="207"/>
    </location>
</feature>
<dbReference type="GO" id="GO:0044210">
    <property type="term" value="P:'de novo' CTP biosynthetic process"/>
    <property type="evidence" value="ECO:0007669"/>
    <property type="project" value="UniProtKB-UniRule"/>
</dbReference>
<comment type="activity regulation">
    <text evidence="11">Inhibited by UTP.</text>
</comment>
<accession>A0A7C1E556</accession>
<feature type="binding site" evidence="11">
    <location>
        <begin position="119"/>
        <end position="125"/>
    </location>
    <ligand>
        <name>UMP</name>
        <dbReference type="ChEBI" id="CHEBI:57865"/>
    </ligand>
</feature>
<dbReference type="EC" id="2.7.4.22" evidence="11"/>
<evidence type="ECO:0000256" key="9">
    <source>
        <dbReference type="ARBA" id="ARBA00022975"/>
    </source>
</evidence>
<dbReference type="UniPathway" id="UPA00159">
    <property type="reaction ID" value="UER00275"/>
</dbReference>
<gene>
    <name evidence="11 13" type="primary">pyrH</name>
    <name evidence="13" type="ORF">ENO04_05330</name>
</gene>
<feature type="binding site" evidence="11">
    <location>
        <position position="52"/>
    </location>
    <ligand>
        <name>ATP</name>
        <dbReference type="ChEBI" id="CHEBI:30616"/>
    </ligand>
</feature>
<comment type="caution">
    <text evidence="11">Lacks conserved residue(s) required for the propagation of feature annotation.</text>
</comment>
<keyword evidence="8 11" id="KW-0067">ATP-binding</keyword>
<comment type="subunit">
    <text evidence="11">Homohexamer.</text>
</comment>
<dbReference type="AlphaFoldDB" id="A0A7C1E556"/>
<sequence length="231" mass="25256">MQRKPVVIKISGNYVQPDNPALIKSYADMLRDLWVNKGIRPFVVVGGGKVARQYIDAARLNGANESFLDMLGIMVTRLNATLLATSIGSNAVLPVPSSIEDIIKLSNDPSERIVVMGGLQPGQSTNAVSAIVAEITGSNIIINASKIDGVYDKDPEKYPDAKLLREVRLSEVKELLKQQLSYAGRYELLDQISLTIAERSKIKIIIVRGDDPSNVEKALNKGFYGSIIYPD</sequence>
<evidence type="ECO:0000256" key="8">
    <source>
        <dbReference type="ARBA" id="ARBA00022840"/>
    </source>
</evidence>
<dbReference type="PANTHER" id="PTHR42833:SF4">
    <property type="entry name" value="URIDYLATE KINASE PUMPKIN, CHLOROPLASTIC"/>
    <property type="match status" value="1"/>
</dbReference>
<comment type="catalytic activity">
    <reaction evidence="10 11">
        <text>UMP + ATP = UDP + ADP</text>
        <dbReference type="Rhea" id="RHEA:24400"/>
        <dbReference type="ChEBI" id="CHEBI:30616"/>
        <dbReference type="ChEBI" id="CHEBI:57865"/>
        <dbReference type="ChEBI" id="CHEBI:58223"/>
        <dbReference type="ChEBI" id="CHEBI:456216"/>
        <dbReference type="EC" id="2.7.4.22"/>
    </reaction>
</comment>
<comment type="pathway">
    <text evidence="2 11">Pyrimidine metabolism; CTP biosynthesis via de novo pathway; UDP from UMP (UMPK route): step 1/1.</text>
</comment>
<feature type="binding site" evidence="11">
    <location>
        <position position="154"/>
    </location>
    <ligand>
        <name>ATP</name>
        <dbReference type="ChEBI" id="CHEBI:30616"/>
    </ligand>
</feature>
<dbReference type="GO" id="GO:0005524">
    <property type="term" value="F:ATP binding"/>
    <property type="evidence" value="ECO:0007669"/>
    <property type="project" value="UniProtKB-KW"/>
</dbReference>
<comment type="function">
    <text evidence="11">Catalyzes the reversible phosphorylation of UMP to UDP.</text>
</comment>
<feature type="binding site" evidence="11">
    <location>
        <position position="145"/>
    </location>
    <ligand>
        <name>ATP</name>
        <dbReference type="ChEBI" id="CHEBI:30616"/>
    </ligand>
</feature>
<protein>
    <recommendedName>
        <fullName evidence="11">Uridylate kinase</fullName>
        <shortName evidence="11">UK</shortName>
        <ecNumber evidence="11">2.7.4.22</ecNumber>
    </recommendedName>
    <alternativeName>
        <fullName evidence="11">Uridine monophosphate kinase</fullName>
        <shortName evidence="11">UMP kinase</shortName>
        <shortName evidence="11">UMPK</shortName>
    </alternativeName>
</protein>
<proteinExistence type="inferred from homology"/>
<evidence type="ECO:0000256" key="6">
    <source>
        <dbReference type="ARBA" id="ARBA00022741"/>
    </source>
</evidence>
<dbReference type="GO" id="GO:0033862">
    <property type="term" value="F:UMP kinase activity"/>
    <property type="evidence" value="ECO:0007669"/>
    <property type="project" value="UniProtKB-EC"/>
</dbReference>
<feature type="binding site" evidence="11">
    <location>
        <position position="47"/>
    </location>
    <ligand>
        <name>UMP</name>
        <dbReference type="ChEBI" id="CHEBI:57865"/>
    </ligand>
</feature>
<comment type="similarity">
    <text evidence="3 11">Belongs to the UMP kinase family.</text>
</comment>
<dbReference type="HAMAP" id="MF_01220_A">
    <property type="entry name" value="PyrH_A"/>
    <property type="match status" value="1"/>
</dbReference>
<keyword evidence="4 11" id="KW-0963">Cytoplasm</keyword>
<evidence type="ECO:0000256" key="10">
    <source>
        <dbReference type="ARBA" id="ARBA00047767"/>
    </source>
</evidence>
<evidence type="ECO:0000256" key="5">
    <source>
        <dbReference type="ARBA" id="ARBA00022679"/>
    </source>
</evidence>
<dbReference type="InterPro" id="IPR036393">
    <property type="entry name" value="AceGlu_kinase-like_sf"/>
</dbReference>
<evidence type="ECO:0000256" key="4">
    <source>
        <dbReference type="ARBA" id="ARBA00022490"/>
    </source>
</evidence>